<evidence type="ECO:0000256" key="2">
    <source>
        <dbReference type="ARBA" id="ARBA00009359"/>
    </source>
</evidence>
<dbReference type="Proteomes" id="UP001595075">
    <property type="component" value="Unassembled WGS sequence"/>
</dbReference>
<comment type="similarity">
    <text evidence="2">Belongs to the CENP-X/MHF2 family.</text>
</comment>
<dbReference type="CDD" id="cd22921">
    <property type="entry name" value="HFD_CENP-X"/>
    <property type="match status" value="1"/>
</dbReference>
<keyword evidence="4" id="KW-0238">DNA-binding</keyword>
<feature type="region of interest" description="Disordered" evidence="7">
    <location>
        <begin position="1"/>
        <end position="168"/>
    </location>
</feature>
<evidence type="ECO:0000256" key="3">
    <source>
        <dbReference type="ARBA" id="ARBA00022763"/>
    </source>
</evidence>
<feature type="compositionally biased region" description="Basic and acidic residues" evidence="7">
    <location>
        <begin position="58"/>
        <end position="70"/>
    </location>
</feature>
<comment type="subcellular location">
    <subcellularLocation>
        <location evidence="1">Nucleus</location>
    </subcellularLocation>
</comment>
<protein>
    <recommendedName>
        <fullName evidence="10">Centromere protein X</fullName>
    </recommendedName>
</protein>
<proteinExistence type="inferred from homology"/>
<dbReference type="Pfam" id="PF09415">
    <property type="entry name" value="CENP-X"/>
    <property type="match status" value="1"/>
</dbReference>
<keyword evidence="9" id="KW-1185">Reference proteome</keyword>
<gene>
    <name evidence="8" type="ORF">VTL71DRAFT_460</name>
</gene>
<accession>A0ABR4D036</accession>
<feature type="compositionally biased region" description="Acidic residues" evidence="7">
    <location>
        <begin position="92"/>
        <end position="124"/>
    </location>
</feature>
<organism evidence="8 9">
    <name type="scientific">Oculimacula yallundae</name>
    <dbReference type="NCBI Taxonomy" id="86028"/>
    <lineage>
        <taxon>Eukaryota</taxon>
        <taxon>Fungi</taxon>
        <taxon>Dikarya</taxon>
        <taxon>Ascomycota</taxon>
        <taxon>Pezizomycotina</taxon>
        <taxon>Leotiomycetes</taxon>
        <taxon>Helotiales</taxon>
        <taxon>Ploettnerulaceae</taxon>
        <taxon>Oculimacula</taxon>
    </lineage>
</organism>
<keyword evidence="3" id="KW-0227">DNA damage</keyword>
<evidence type="ECO:0008006" key="10">
    <source>
        <dbReference type="Google" id="ProtNLM"/>
    </source>
</evidence>
<comment type="caution">
    <text evidence="8">The sequence shown here is derived from an EMBL/GenBank/DDBJ whole genome shotgun (WGS) entry which is preliminary data.</text>
</comment>
<dbReference type="PANTHER" id="PTHR28680">
    <property type="entry name" value="CENTROMERE PROTEIN X"/>
    <property type="match status" value="1"/>
</dbReference>
<dbReference type="Gene3D" id="6.10.130.30">
    <property type="match status" value="1"/>
</dbReference>
<evidence type="ECO:0000256" key="4">
    <source>
        <dbReference type="ARBA" id="ARBA00023125"/>
    </source>
</evidence>
<evidence type="ECO:0000256" key="5">
    <source>
        <dbReference type="ARBA" id="ARBA00023204"/>
    </source>
</evidence>
<evidence type="ECO:0000256" key="6">
    <source>
        <dbReference type="ARBA" id="ARBA00023242"/>
    </source>
</evidence>
<evidence type="ECO:0000256" key="1">
    <source>
        <dbReference type="ARBA" id="ARBA00004123"/>
    </source>
</evidence>
<keyword evidence="5" id="KW-0234">DNA repair</keyword>
<feature type="compositionally biased region" description="Polar residues" evidence="7">
    <location>
        <begin position="80"/>
        <end position="90"/>
    </location>
</feature>
<evidence type="ECO:0000313" key="9">
    <source>
        <dbReference type="Proteomes" id="UP001595075"/>
    </source>
</evidence>
<feature type="compositionally biased region" description="Pro residues" evidence="7">
    <location>
        <begin position="1"/>
        <end position="11"/>
    </location>
</feature>
<dbReference type="InterPro" id="IPR018552">
    <property type="entry name" value="CENP-X"/>
</dbReference>
<keyword evidence="6" id="KW-0539">Nucleus</keyword>
<evidence type="ECO:0000256" key="7">
    <source>
        <dbReference type="SAM" id="MobiDB-lite"/>
    </source>
</evidence>
<evidence type="ECO:0000313" key="8">
    <source>
        <dbReference type="EMBL" id="KAL2075517.1"/>
    </source>
</evidence>
<name>A0ABR4D036_9HELO</name>
<dbReference type="PANTHER" id="PTHR28680:SF1">
    <property type="entry name" value="CENTROMERE PROTEIN X"/>
    <property type="match status" value="1"/>
</dbReference>
<sequence length="255" mass="27351">MPPKPFNPPRPSTTSASVAGGSKPRGRPKGSTNNTSTTKRISTSTSRPKTNTPSSKSKGKERAKDAERVKGGGGGFSRPRVSNASTVLNISSEDEDEDVEEEEEEEDVEMGEGEEAGVEGDSDDPFSSQPLPAARRKSSTNTNQRPRADEDTGGANHSKPPGRQATIPPDLVNVLLHGFFNQDNTRMTKDANAAVGMYIETFIREALNRAAWAKRHGWEEGSVDAGNGALQGGGDGEYLEVEDLERLAPQLLLDF</sequence>
<reference evidence="8 9" key="1">
    <citation type="journal article" date="2024" name="Commun. Biol.">
        <title>Comparative genomic analysis of thermophilic fungi reveals convergent evolutionary adaptations and gene losses.</title>
        <authorList>
            <person name="Steindorff A.S."/>
            <person name="Aguilar-Pontes M.V."/>
            <person name="Robinson A.J."/>
            <person name="Andreopoulos B."/>
            <person name="LaButti K."/>
            <person name="Kuo A."/>
            <person name="Mondo S."/>
            <person name="Riley R."/>
            <person name="Otillar R."/>
            <person name="Haridas S."/>
            <person name="Lipzen A."/>
            <person name="Grimwood J."/>
            <person name="Schmutz J."/>
            <person name="Clum A."/>
            <person name="Reid I.D."/>
            <person name="Moisan M.C."/>
            <person name="Butler G."/>
            <person name="Nguyen T.T.M."/>
            <person name="Dewar K."/>
            <person name="Conant G."/>
            <person name="Drula E."/>
            <person name="Henrissat B."/>
            <person name="Hansel C."/>
            <person name="Singer S."/>
            <person name="Hutchinson M.I."/>
            <person name="de Vries R.P."/>
            <person name="Natvig D.O."/>
            <person name="Powell A.J."/>
            <person name="Tsang A."/>
            <person name="Grigoriev I.V."/>
        </authorList>
    </citation>
    <scope>NUCLEOTIDE SEQUENCE [LARGE SCALE GENOMIC DNA]</scope>
    <source>
        <strain evidence="8 9">CBS 494.80</strain>
    </source>
</reference>
<dbReference type="EMBL" id="JAZHXI010000001">
    <property type="protein sequence ID" value="KAL2075517.1"/>
    <property type="molecule type" value="Genomic_DNA"/>
</dbReference>
<feature type="compositionally biased region" description="Low complexity" evidence="7">
    <location>
        <begin position="31"/>
        <end position="50"/>
    </location>
</feature>